<dbReference type="PROSITE" id="PS50889">
    <property type="entry name" value="S4"/>
    <property type="match status" value="1"/>
</dbReference>
<dbReference type="InterPro" id="IPR006145">
    <property type="entry name" value="PsdUridine_synth_RsuA/RluA"/>
</dbReference>
<evidence type="ECO:0000256" key="3">
    <source>
        <dbReference type="PROSITE-ProRule" id="PRU00182"/>
    </source>
</evidence>
<proteinExistence type="inferred from homology"/>
<dbReference type="EMBL" id="WAIE01000007">
    <property type="protein sequence ID" value="KAB1440401.1"/>
    <property type="molecule type" value="Genomic_DNA"/>
</dbReference>
<dbReference type="CDD" id="cd02869">
    <property type="entry name" value="PseudoU_synth_RluA_like"/>
    <property type="match status" value="1"/>
</dbReference>
<dbReference type="PANTHER" id="PTHR21600:SF87">
    <property type="entry name" value="RNA PSEUDOURIDYLATE SYNTHASE DOMAIN-CONTAINING PROTEIN 1"/>
    <property type="match status" value="1"/>
</dbReference>
<feature type="domain" description="Pseudouridine synthase RsuA/RluA-like" evidence="4">
    <location>
        <begin position="86"/>
        <end position="231"/>
    </location>
</feature>
<evidence type="ECO:0000313" key="6">
    <source>
        <dbReference type="EMBL" id="KAB1440401.1"/>
    </source>
</evidence>
<evidence type="ECO:0000313" key="7">
    <source>
        <dbReference type="Proteomes" id="UP000438699"/>
    </source>
</evidence>
<dbReference type="GO" id="GO:0003723">
    <property type="term" value="F:RNA binding"/>
    <property type="evidence" value="ECO:0007669"/>
    <property type="project" value="UniProtKB-KW"/>
</dbReference>
<evidence type="ECO:0000259" key="4">
    <source>
        <dbReference type="Pfam" id="PF00849"/>
    </source>
</evidence>
<reference evidence="6 7" key="1">
    <citation type="journal article" date="2017" name="Int. J. Syst. Evol. Microbiol.">
        <title>Desulfovibrio senegalensis sp. nov., a mesophilic sulfate reducer isolated from marine sediment.</title>
        <authorList>
            <person name="Thioye A."/>
            <person name="Gam Z.B.A."/>
            <person name="Mbengue M."/>
            <person name="Cayol J.L."/>
            <person name="Joseph-Bartoli M."/>
            <person name="Toure-Kane C."/>
            <person name="Labat M."/>
        </authorList>
    </citation>
    <scope>NUCLEOTIDE SEQUENCE [LARGE SCALE GENOMIC DNA]</scope>
    <source>
        <strain evidence="6 7">DSM 101509</strain>
    </source>
</reference>
<dbReference type="Pfam" id="PF00849">
    <property type="entry name" value="PseudoU_synth_2"/>
    <property type="match status" value="1"/>
</dbReference>
<comment type="caution">
    <text evidence="6">The sequence shown here is derived from an EMBL/GenBank/DDBJ whole genome shotgun (WGS) entry which is preliminary data.</text>
</comment>
<dbReference type="InterPro" id="IPR020103">
    <property type="entry name" value="PsdUridine_synth_cat_dom_sf"/>
</dbReference>
<name>A0A6N6N2I3_9BACT</name>
<dbReference type="GO" id="GO:0120159">
    <property type="term" value="F:rRNA pseudouridine synthase activity"/>
    <property type="evidence" value="ECO:0007669"/>
    <property type="project" value="UniProtKB-ARBA"/>
</dbReference>
<dbReference type="GO" id="GO:0000455">
    <property type="term" value="P:enzyme-directed rRNA pseudouridine synthesis"/>
    <property type="evidence" value="ECO:0007669"/>
    <property type="project" value="UniProtKB-ARBA"/>
</dbReference>
<dbReference type="InterPro" id="IPR050188">
    <property type="entry name" value="RluA_PseudoU_synthase"/>
</dbReference>
<dbReference type="Gene3D" id="3.10.290.10">
    <property type="entry name" value="RNA-binding S4 domain"/>
    <property type="match status" value="1"/>
</dbReference>
<sequence length="272" mass="30506">MSDMTQTVLPEYDAARLDRFLRVLLPEAGLRHRRRLCEDGRVLVNGIVRGPSFKVRPGQDVELMDHDSGAQNHDVRIVGRCDGFAAVFKPHGMHSAVIAGREDGTVEAMLPDLFPAENPVLLNRLDGPTSGIVLVALNRDARLQYERAQEAGELRKYYYARVQGRMMQSTVVRDRLDMANRKKTRLTDDVDPDSARWTEVEPIECGMEADSTLVRCLIRRGARHQIRAHLSGTGHPIVGDVLYGGPEASRLFLHHYFVEGPGFSFVVDDDFS</sequence>
<comment type="similarity">
    <text evidence="1">Belongs to the pseudouridine synthase RluA family.</text>
</comment>
<dbReference type="PANTHER" id="PTHR21600">
    <property type="entry name" value="MITOCHONDRIAL RNA PSEUDOURIDINE SYNTHASE"/>
    <property type="match status" value="1"/>
</dbReference>
<dbReference type="InterPro" id="IPR006224">
    <property type="entry name" value="PsdUridine_synth_RluA-like_CS"/>
</dbReference>
<dbReference type="Pfam" id="PF01479">
    <property type="entry name" value="S4"/>
    <property type="match status" value="1"/>
</dbReference>
<dbReference type="SUPFAM" id="SSF55174">
    <property type="entry name" value="Alpha-L RNA-binding motif"/>
    <property type="match status" value="1"/>
</dbReference>
<accession>A0A6N6N2I3</accession>
<evidence type="ECO:0000259" key="5">
    <source>
        <dbReference type="Pfam" id="PF01479"/>
    </source>
</evidence>
<feature type="domain" description="RNA-binding S4" evidence="5">
    <location>
        <begin position="16"/>
        <end position="61"/>
    </location>
</feature>
<evidence type="ECO:0000256" key="2">
    <source>
        <dbReference type="ARBA" id="ARBA00023235"/>
    </source>
</evidence>
<keyword evidence="7" id="KW-1185">Reference proteome</keyword>
<keyword evidence="2" id="KW-0413">Isomerase</keyword>
<dbReference type="InterPro" id="IPR002942">
    <property type="entry name" value="S4_RNA-bd"/>
</dbReference>
<dbReference type="SUPFAM" id="SSF55120">
    <property type="entry name" value="Pseudouridine synthase"/>
    <property type="match status" value="1"/>
</dbReference>
<dbReference type="Gene3D" id="3.30.2350.10">
    <property type="entry name" value="Pseudouridine synthase"/>
    <property type="match status" value="1"/>
</dbReference>
<dbReference type="Proteomes" id="UP000438699">
    <property type="component" value="Unassembled WGS sequence"/>
</dbReference>
<dbReference type="OrthoDB" id="128480at2"/>
<dbReference type="PROSITE" id="PS01129">
    <property type="entry name" value="PSI_RLU"/>
    <property type="match status" value="1"/>
</dbReference>
<organism evidence="6 7">
    <name type="scientific">Pseudodesulfovibrio senegalensis</name>
    <dbReference type="NCBI Taxonomy" id="1721087"/>
    <lineage>
        <taxon>Bacteria</taxon>
        <taxon>Pseudomonadati</taxon>
        <taxon>Thermodesulfobacteriota</taxon>
        <taxon>Desulfovibrionia</taxon>
        <taxon>Desulfovibrionales</taxon>
        <taxon>Desulfovibrionaceae</taxon>
    </lineage>
</organism>
<protein>
    <submittedName>
        <fullName evidence="6">RluA family pseudouridine synthase</fullName>
    </submittedName>
</protein>
<dbReference type="AlphaFoldDB" id="A0A6N6N2I3"/>
<keyword evidence="3" id="KW-0694">RNA-binding</keyword>
<dbReference type="CDD" id="cd00165">
    <property type="entry name" value="S4"/>
    <property type="match status" value="1"/>
</dbReference>
<dbReference type="InterPro" id="IPR036986">
    <property type="entry name" value="S4_RNA-bd_sf"/>
</dbReference>
<evidence type="ECO:0000256" key="1">
    <source>
        <dbReference type="ARBA" id="ARBA00010876"/>
    </source>
</evidence>
<gene>
    <name evidence="6" type="ORF">F8A88_14150</name>
</gene>